<organism evidence="1 2">
    <name type="scientific">Dreissena polymorpha</name>
    <name type="common">Zebra mussel</name>
    <name type="synonym">Mytilus polymorpha</name>
    <dbReference type="NCBI Taxonomy" id="45954"/>
    <lineage>
        <taxon>Eukaryota</taxon>
        <taxon>Metazoa</taxon>
        <taxon>Spiralia</taxon>
        <taxon>Lophotrochozoa</taxon>
        <taxon>Mollusca</taxon>
        <taxon>Bivalvia</taxon>
        <taxon>Autobranchia</taxon>
        <taxon>Heteroconchia</taxon>
        <taxon>Euheterodonta</taxon>
        <taxon>Imparidentia</taxon>
        <taxon>Neoheterodontei</taxon>
        <taxon>Myida</taxon>
        <taxon>Dreissenoidea</taxon>
        <taxon>Dreissenidae</taxon>
        <taxon>Dreissena</taxon>
    </lineage>
</organism>
<reference evidence="1" key="2">
    <citation type="submission" date="2020-11" db="EMBL/GenBank/DDBJ databases">
        <authorList>
            <person name="McCartney M.A."/>
            <person name="Auch B."/>
            <person name="Kono T."/>
            <person name="Mallez S."/>
            <person name="Becker A."/>
            <person name="Gohl D.M."/>
            <person name="Silverstein K.A.T."/>
            <person name="Koren S."/>
            <person name="Bechman K.B."/>
            <person name="Herman A."/>
            <person name="Abrahante J.E."/>
            <person name="Garbe J."/>
        </authorList>
    </citation>
    <scope>NUCLEOTIDE SEQUENCE</scope>
    <source>
        <strain evidence="1">Duluth1</strain>
        <tissue evidence="1">Whole animal</tissue>
    </source>
</reference>
<dbReference type="AlphaFoldDB" id="A0A9D4F429"/>
<evidence type="ECO:0000313" key="1">
    <source>
        <dbReference type="EMBL" id="KAH3791412.1"/>
    </source>
</evidence>
<accession>A0A9D4F429</accession>
<keyword evidence="2" id="KW-1185">Reference proteome</keyword>
<gene>
    <name evidence="1" type="ORF">DPMN_144897</name>
</gene>
<dbReference type="Proteomes" id="UP000828390">
    <property type="component" value="Unassembled WGS sequence"/>
</dbReference>
<protein>
    <submittedName>
        <fullName evidence="1">Uncharacterized protein</fullName>
    </submittedName>
</protein>
<comment type="caution">
    <text evidence="1">The sequence shown here is derived from an EMBL/GenBank/DDBJ whole genome shotgun (WGS) entry which is preliminary data.</text>
</comment>
<reference evidence="1" key="1">
    <citation type="journal article" date="2019" name="bioRxiv">
        <title>The Genome of the Zebra Mussel, Dreissena polymorpha: A Resource for Invasive Species Research.</title>
        <authorList>
            <person name="McCartney M.A."/>
            <person name="Auch B."/>
            <person name="Kono T."/>
            <person name="Mallez S."/>
            <person name="Zhang Y."/>
            <person name="Obille A."/>
            <person name="Becker A."/>
            <person name="Abrahante J.E."/>
            <person name="Garbe J."/>
            <person name="Badalamenti J.P."/>
            <person name="Herman A."/>
            <person name="Mangelson H."/>
            <person name="Liachko I."/>
            <person name="Sullivan S."/>
            <person name="Sone E.D."/>
            <person name="Koren S."/>
            <person name="Silverstein K.A.T."/>
            <person name="Beckman K.B."/>
            <person name="Gohl D.M."/>
        </authorList>
    </citation>
    <scope>NUCLEOTIDE SEQUENCE</scope>
    <source>
        <strain evidence="1">Duluth1</strain>
        <tissue evidence="1">Whole animal</tissue>
    </source>
</reference>
<proteinExistence type="predicted"/>
<dbReference type="EMBL" id="JAIWYP010000007">
    <property type="protein sequence ID" value="KAH3791412.1"/>
    <property type="molecule type" value="Genomic_DNA"/>
</dbReference>
<sequence>MAAGHVTGKMSASLSMELTSSISCLLLMDEEELAHMASTPEHVFLVHDTRSLNTVSDLFQNVYENIAAKRWRLCGPPTHRKHVICRTRRGHDGFDPWWAGKRPMRY</sequence>
<name>A0A9D4F429_DREPO</name>
<evidence type="ECO:0000313" key="2">
    <source>
        <dbReference type="Proteomes" id="UP000828390"/>
    </source>
</evidence>